<keyword evidence="4" id="KW-1185">Reference proteome</keyword>
<feature type="domain" description="DDH" evidence="1">
    <location>
        <begin position="21"/>
        <end position="149"/>
    </location>
</feature>
<dbReference type="SUPFAM" id="SSF64182">
    <property type="entry name" value="DHH phosphoesterases"/>
    <property type="match status" value="1"/>
</dbReference>
<evidence type="ECO:0000259" key="1">
    <source>
        <dbReference type="Pfam" id="PF01368"/>
    </source>
</evidence>
<dbReference type="AlphaFoldDB" id="C7DIF7"/>
<evidence type="ECO:0000259" key="2">
    <source>
        <dbReference type="Pfam" id="PF02272"/>
    </source>
</evidence>
<sequence length="345" mass="37941">MLTQNELSELVHKNAGNLFSITHIADFDGICSAAMLVHYSKISKEHVMFGNYSGEELASLMAEVEKASPKNSLVVFSDLALNDSKIDTVTDLLKQLKASGNQIAWIDHHPWSEAAIAAASEHCDFIIAGENKDFCATELVFKYLYEPFGEDLEYGKRVSEIAHLGDFNLKSEKYDKLLHSLAGAIAYMNYSRDIPGLREMVAIAATGDLESEFISKKYSYYLAELEKNMQSFRESMRLYYANGIKIGVAYGKRIQSTHACGIISETLDSDISIYIDTERGKLHFRSKPGIDCSKLAATLGGGGHPQASGAEIEGVVLDETEIKRTVDRLIESAKGIYAKPSGPSA</sequence>
<organism evidence="3 4">
    <name type="scientific">Candidatus Micrarchaeum acidiphilum ARMAN-2</name>
    <dbReference type="NCBI Taxonomy" id="425595"/>
    <lineage>
        <taxon>Archaea</taxon>
        <taxon>Candidatus Micrarchaeota</taxon>
        <taxon>Candidatus Micrarchaeia</taxon>
        <taxon>Candidatus Micrarchaeales</taxon>
        <taxon>Candidatus Micrarchaeaceae</taxon>
        <taxon>Candidatus Micrarchaeum</taxon>
    </lineage>
</organism>
<reference evidence="3 4" key="2">
    <citation type="journal article" date="2010" name="Proc. Natl. Acad. Sci. U.S.A.">
        <title>Enigmatic, ultrasmall, uncultivated Archaea.</title>
        <authorList>
            <person name="Baker B.J."/>
            <person name="Comolli L.R."/>
            <person name="Dick G.J."/>
            <person name="Hauser L.J."/>
            <person name="Hyatt D."/>
            <person name="Dill B.D."/>
            <person name="Land M.L."/>
            <person name="Verberkmoes N.C."/>
            <person name="Hettich R.L."/>
            <person name="Banfield J.F."/>
        </authorList>
    </citation>
    <scope>NUCLEOTIDE SEQUENCE [LARGE SCALE GENOMIC DNA]</scope>
    <source>
        <strain evidence="3">ARMAN-2</strain>
    </source>
</reference>
<dbReference type="Pfam" id="PF02272">
    <property type="entry name" value="DHHA1"/>
    <property type="match status" value="1"/>
</dbReference>
<dbReference type="GO" id="GO:0003676">
    <property type="term" value="F:nucleic acid binding"/>
    <property type="evidence" value="ECO:0007669"/>
    <property type="project" value="InterPro"/>
</dbReference>
<feature type="domain" description="DHHA1" evidence="2">
    <location>
        <begin position="256"/>
        <end position="330"/>
    </location>
</feature>
<evidence type="ECO:0000313" key="3">
    <source>
        <dbReference type="EMBL" id="EET89731.1"/>
    </source>
</evidence>
<accession>C7DIF7</accession>
<dbReference type="PANTHER" id="PTHR42146:SF1">
    <property type="entry name" value="OLIGORIBONUCLEASE NRNB"/>
    <property type="match status" value="1"/>
</dbReference>
<reference evidence="3 4" key="1">
    <citation type="journal article" date="2009" name="Genome Biol.">
        <title>Community-wide analysis of microbial genome sequence signatures.</title>
        <authorList>
            <person name="Dick G.J."/>
            <person name="Andersson A.F."/>
            <person name="Baker B.J."/>
            <person name="Simmons S.L."/>
            <person name="Thomas B.C."/>
            <person name="Yelton A.P."/>
            <person name="Banfield J.F."/>
        </authorList>
    </citation>
    <scope>NUCLEOTIDE SEQUENCE [LARGE SCALE GENOMIC DNA]</scope>
    <source>
        <strain evidence="3">ARMAN-2</strain>
    </source>
</reference>
<protein>
    <submittedName>
        <fullName evidence="3">Phosphoesterase RecJ domain protein</fullName>
    </submittedName>
</protein>
<proteinExistence type="predicted"/>
<dbReference type="InterPro" id="IPR003156">
    <property type="entry name" value="DHHA1_dom"/>
</dbReference>
<evidence type="ECO:0000313" key="4">
    <source>
        <dbReference type="Proteomes" id="UP000332487"/>
    </source>
</evidence>
<dbReference type="Gene3D" id="3.10.310.30">
    <property type="match status" value="1"/>
</dbReference>
<dbReference type="InterPro" id="IPR038763">
    <property type="entry name" value="DHH_sf"/>
</dbReference>
<name>C7DIF7_MICA2</name>
<dbReference type="Pfam" id="PF01368">
    <property type="entry name" value="DHH"/>
    <property type="match status" value="1"/>
</dbReference>
<dbReference type="InterPro" id="IPR001667">
    <property type="entry name" value="DDH_dom"/>
</dbReference>
<dbReference type="PANTHER" id="PTHR42146">
    <property type="entry name" value="3',5'-CYCLIC-NUCLEOTIDE PHOSPHODIESTERASE"/>
    <property type="match status" value="1"/>
</dbReference>
<dbReference type="Proteomes" id="UP000332487">
    <property type="component" value="Unassembled WGS sequence"/>
</dbReference>
<dbReference type="InterPro" id="IPR052968">
    <property type="entry name" value="Nucleotide_metab_enz"/>
</dbReference>
<gene>
    <name evidence="3" type="ORF">UNLARM2_0849</name>
</gene>
<dbReference type="EMBL" id="GG697241">
    <property type="protein sequence ID" value="EET89731.1"/>
    <property type="molecule type" value="Genomic_DNA"/>
</dbReference>